<dbReference type="InterPro" id="IPR039223">
    <property type="entry name" value="AATF/Bfr2"/>
</dbReference>
<dbReference type="InterPro" id="IPR012617">
    <property type="entry name" value="AATF_C"/>
</dbReference>
<dbReference type="HOGENOM" id="CLU_018299_2_2_1"/>
<feature type="compositionally biased region" description="Basic and acidic residues" evidence="3">
    <location>
        <begin position="181"/>
        <end position="192"/>
    </location>
</feature>
<dbReference type="AlphaFoldDB" id="A0A0B1P428"/>
<feature type="domain" description="AATF leucine zipper-containing" evidence="5">
    <location>
        <begin position="227"/>
        <end position="347"/>
    </location>
</feature>
<dbReference type="PANTHER" id="PTHR15565:SF0">
    <property type="entry name" value="PROTEIN AATF"/>
    <property type="match status" value="1"/>
</dbReference>
<dbReference type="Pfam" id="PF08164">
    <property type="entry name" value="TRAUB"/>
    <property type="match status" value="1"/>
</dbReference>
<comment type="caution">
    <text evidence="6">The sequence shown here is derived from an EMBL/GenBank/DDBJ whole genome shotgun (WGS) entry which is preliminary data.</text>
</comment>
<name>A0A0B1P428_UNCNE</name>
<evidence type="ECO:0000259" key="5">
    <source>
        <dbReference type="Pfam" id="PF13339"/>
    </source>
</evidence>
<dbReference type="Proteomes" id="UP000030854">
    <property type="component" value="Unassembled WGS sequence"/>
</dbReference>
<dbReference type="GO" id="GO:0000462">
    <property type="term" value="P:maturation of SSU-rRNA from tricistronic rRNA transcript (SSU-rRNA, 5.8S rRNA, LSU-rRNA)"/>
    <property type="evidence" value="ECO:0007669"/>
    <property type="project" value="TreeGrafter"/>
</dbReference>
<feature type="compositionally biased region" description="Acidic residues" evidence="3">
    <location>
        <begin position="111"/>
        <end position="135"/>
    </location>
</feature>
<reference evidence="6 7" key="1">
    <citation type="journal article" date="2014" name="BMC Genomics">
        <title>Adaptive genomic structural variation in the grape powdery mildew pathogen, Erysiphe necator.</title>
        <authorList>
            <person name="Jones L."/>
            <person name="Riaz S."/>
            <person name="Morales-Cruz A."/>
            <person name="Amrine K.C."/>
            <person name="McGuire B."/>
            <person name="Gubler W.D."/>
            <person name="Walker M.A."/>
            <person name="Cantu D."/>
        </authorList>
    </citation>
    <scope>NUCLEOTIDE SEQUENCE [LARGE SCALE GENOMIC DNA]</scope>
    <source>
        <strain evidence="7">c</strain>
    </source>
</reference>
<organism evidence="6 7">
    <name type="scientific">Uncinula necator</name>
    <name type="common">Grape powdery mildew</name>
    <dbReference type="NCBI Taxonomy" id="52586"/>
    <lineage>
        <taxon>Eukaryota</taxon>
        <taxon>Fungi</taxon>
        <taxon>Dikarya</taxon>
        <taxon>Ascomycota</taxon>
        <taxon>Pezizomycotina</taxon>
        <taxon>Leotiomycetes</taxon>
        <taxon>Erysiphales</taxon>
        <taxon>Erysiphaceae</taxon>
        <taxon>Erysiphe</taxon>
    </lineage>
</organism>
<dbReference type="GO" id="GO:0005730">
    <property type="term" value="C:nucleolus"/>
    <property type="evidence" value="ECO:0007669"/>
    <property type="project" value="TreeGrafter"/>
</dbReference>
<comment type="similarity">
    <text evidence="1">Belongs to the AATF family.</text>
</comment>
<evidence type="ECO:0000313" key="6">
    <source>
        <dbReference type="EMBL" id="KHJ33437.1"/>
    </source>
</evidence>
<feature type="region of interest" description="Disordered" evidence="3">
    <location>
        <begin position="1"/>
        <end position="76"/>
    </location>
</feature>
<sequence length="515" mass="58923">MAKAETLAQKISNLAYPTPRDFDPEDEYPVSEDEASESEEEESGDDLAGTEHYVQSGKSKLRKPEQINLGPKYSGSQISRRALFADHQNYSLDVLKNGPNRSSPENFSNSGEEDCNSSLEDESIDSEEVQSDLEEQIPSKVKNTSKYSKEVTSLEGENKLPKNHETDHLDNNYSDISDSSDSDHDRCDSNFSNRNDKEIIKRSEIQRFMEEDQKAILSTLSQAAKVDAEKGRAIKSQQMRFDSLLNTRMELQKALIAVNSLTTFQDDNSIFSKDKPYEAAEEAALKLWNRLFEFRNNLSKPTTTHERARKIITSDQKLSSAMWEKMKNLESASIDDRQKIIEKWSIKTRGSMTHPLTEKLNPTITQQNIISFLNDHLENSEQLIRRTKIPRSCAPIQRDLKLVEDPNIYDDGNFYQMLLKELVEQRRSELSSMPVTSTTDNQIKPWTAIKEPKVRKVVDKRASKGRKMRFTVHEKLQNFAAPEDRSSWEQLAVNRLFASLLGQKVVIDECSESDH</sequence>
<evidence type="ECO:0000256" key="1">
    <source>
        <dbReference type="ARBA" id="ARBA00008966"/>
    </source>
</evidence>
<gene>
    <name evidence="6" type="ORF">EV44_g6071</name>
</gene>
<dbReference type="PANTHER" id="PTHR15565">
    <property type="entry name" value="AATF PROTEIN APOPTOSIS ANTAGONIZING TRANSCRIPTION FACTOR"/>
    <property type="match status" value="1"/>
</dbReference>
<accession>A0A0B1P428</accession>
<dbReference type="InterPro" id="IPR025160">
    <property type="entry name" value="AATF"/>
</dbReference>
<feature type="domain" description="Apoptosis-antagonizing transcription factor C-terminal" evidence="4">
    <location>
        <begin position="415"/>
        <end position="501"/>
    </location>
</feature>
<feature type="compositionally biased region" description="Basic and acidic residues" evidence="3">
    <location>
        <begin position="156"/>
        <end position="170"/>
    </location>
</feature>
<keyword evidence="7" id="KW-1185">Reference proteome</keyword>
<feature type="compositionally biased region" description="Acidic residues" evidence="3">
    <location>
        <begin position="23"/>
        <end position="45"/>
    </location>
</feature>
<dbReference type="Pfam" id="PF13339">
    <property type="entry name" value="AATF-Che1"/>
    <property type="match status" value="1"/>
</dbReference>
<evidence type="ECO:0000256" key="2">
    <source>
        <dbReference type="ARBA" id="ARBA00013850"/>
    </source>
</evidence>
<dbReference type="EMBL" id="JNVN01001429">
    <property type="protein sequence ID" value="KHJ33437.1"/>
    <property type="molecule type" value="Genomic_DNA"/>
</dbReference>
<evidence type="ECO:0000259" key="4">
    <source>
        <dbReference type="Pfam" id="PF08164"/>
    </source>
</evidence>
<dbReference type="OMA" id="GEHENNK"/>
<evidence type="ECO:0000256" key="3">
    <source>
        <dbReference type="SAM" id="MobiDB-lite"/>
    </source>
</evidence>
<protein>
    <recommendedName>
        <fullName evidence="2">Protein BFR2</fullName>
    </recommendedName>
</protein>
<feature type="region of interest" description="Disordered" evidence="3">
    <location>
        <begin position="93"/>
        <end position="192"/>
    </location>
</feature>
<feature type="compositionally biased region" description="Polar residues" evidence="3">
    <location>
        <begin position="99"/>
        <end position="110"/>
    </location>
</feature>
<evidence type="ECO:0000313" key="7">
    <source>
        <dbReference type="Proteomes" id="UP000030854"/>
    </source>
</evidence>
<dbReference type="STRING" id="52586.A0A0B1P428"/>
<proteinExistence type="inferred from homology"/>